<dbReference type="GO" id="GO:0050582">
    <property type="term" value="F:xylitol oxidase activity"/>
    <property type="evidence" value="ECO:0007669"/>
    <property type="project" value="UniProtKB-EC"/>
</dbReference>
<dbReference type="InterPro" id="IPR007173">
    <property type="entry name" value="ALO_C"/>
</dbReference>
<dbReference type="Gene3D" id="3.30.70.2520">
    <property type="match status" value="1"/>
</dbReference>
<dbReference type="InterPro" id="IPR016166">
    <property type="entry name" value="FAD-bd_PCMH"/>
</dbReference>
<dbReference type="Gene3D" id="3.30.465.10">
    <property type="match status" value="1"/>
</dbReference>
<dbReference type="Gene3D" id="3.30.70.2530">
    <property type="match status" value="1"/>
</dbReference>
<accession>A0ABS4Z1W5</accession>
<dbReference type="SUPFAM" id="SSF56176">
    <property type="entry name" value="FAD-binding/transporter-associated domain-like"/>
    <property type="match status" value="1"/>
</dbReference>
<dbReference type="InterPro" id="IPR010031">
    <property type="entry name" value="FAD_lactone_oxidase-like"/>
</dbReference>
<gene>
    <name evidence="3" type="ORF">JOF48_003836</name>
</gene>
<comment type="caution">
    <text evidence="3">The sequence shown here is derived from an EMBL/GenBank/DDBJ whole genome shotgun (WGS) entry which is preliminary data.</text>
</comment>
<keyword evidence="4" id="KW-1185">Reference proteome</keyword>
<dbReference type="PROSITE" id="PS51387">
    <property type="entry name" value="FAD_PCMH"/>
    <property type="match status" value="1"/>
</dbReference>
<dbReference type="Pfam" id="PF01565">
    <property type="entry name" value="FAD_binding_4"/>
    <property type="match status" value="1"/>
</dbReference>
<dbReference type="InterPro" id="IPR016169">
    <property type="entry name" value="FAD-bd_PCMH_sub2"/>
</dbReference>
<dbReference type="EC" id="1.1.3.41" evidence="3"/>
<name>A0ABS4Z1W5_9MICC</name>
<dbReference type="PANTHER" id="PTHR43762">
    <property type="entry name" value="L-GULONOLACTONE OXIDASE"/>
    <property type="match status" value="1"/>
</dbReference>
<dbReference type="InterPro" id="IPR016171">
    <property type="entry name" value="Vanillyl_alc_oxidase_C-sub2"/>
</dbReference>
<reference evidence="3 4" key="1">
    <citation type="submission" date="2021-03" db="EMBL/GenBank/DDBJ databases">
        <title>Sequencing the genomes of 1000 actinobacteria strains.</title>
        <authorList>
            <person name="Klenk H.-P."/>
        </authorList>
    </citation>
    <scope>NUCLEOTIDE SEQUENCE [LARGE SCALE GENOMIC DNA]</scope>
    <source>
        <strain evidence="3 4">DSM 16005</strain>
    </source>
</reference>
<dbReference type="RefSeq" id="WP_209683859.1">
    <property type="nucleotide sequence ID" value="NZ_JAGIOI010000001.1"/>
</dbReference>
<evidence type="ECO:0000313" key="4">
    <source>
        <dbReference type="Proteomes" id="UP000711614"/>
    </source>
</evidence>
<dbReference type="Pfam" id="PF04030">
    <property type="entry name" value="ALO"/>
    <property type="match status" value="1"/>
</dbReference>
<proteinExistence type="predicted"/>
<dbReference type="EMBL" id="JAGIOI010000001">
    <property type="protein sequence ID" value="MBP2415037.1"/>
    <property type="molecule type" value="Genomic_DNA"/>
</dbReference>
<feature type="domain" description="FAD-binding PCMH-type" evidence="2">
    <location>
        <begin position="18"/>
        <end position="183"/>
    </location>
</feature>
<evidence type="ECO:0000313" key="3">
    <source>
        <dbReference type="EMBL" id="MBP2415037.1"/>
    </source>
</evidence>
<evidence type="ECO:0000256" key="1">
    <source>
        <dbReference type="ARBA" id="ARBA00023002"/>
    </source>
</evidence>
<dbReference type="PIRSF" id="PIRSF000136">
    <property type="entry name" value="LGO_GLO"/>
    <property type="match status" value="1"/>
</dbReference>
<protein>
    <submittedName>
        <fullName evidence="3">Xylitol oxidase</fullName>
        <ecNumber evidence="3">1.1.3.41</ecNumber>
    </submittedName>
</protein>
<keyword evidence="1 3" id="KW-0560">Oxidoreductase</keyword>
<dbReference type="InterPro" id="IPR016167">
    <property type="entry name" value="FAD-bd_PCMH_sub1"/>
</dbReference>
<dbReference type="Gene3D" id="3.30.43.10">
    <property type="entry name" value="Uridine Diphospho-n-acetylenolpyruvylglucosamine Reductase, domain 2"/>
    <property type="match status" value="1"/>
</dbReference>
<dbReference type="Gene3D" id="1.10.45.10">
    <property type="entry name" value="Vanillyl-alcohol Oxidase, Chain A, domain 4"/>
    <property type="match status" value="1"/>
</dbReference>
<dbReference type="PANTHER" id="PTHR43762:SF1">
    <property type="entry name" value="D-ARABINONO-1,4-LACTONE OXIDASE"/>
    <property type="match status" value="1"/>
</dbReference>
<organism evidence="3 4">
    <name type="scientific">Arthrobacter stackebrandtii</name>
    <dbReference type="NCBI Taxonomy" id="272161"/>
    <lineage>
        <taxon>Bacteria</taxon>
        <taxon>Bacillati</taxon>
        <taxon>Actinomycetota</taxon>
        <taxon>Actinomycetes</taxon>
        <taxon>Micrococcales</taxon>
        <taxon>Micrococcaceae</taxon>
        <taxon>Arthrobacter</taxon>
    </lineage>
</organism>
<evidence type="ECO:0000259" key="2">
    <source>
        <dbReference type="PROSITE" id="PS51387"/>
    </source>
</evidence>
<dbReference type="Proteomes" id="UP000711614">
    <property type="component" value="Unassembled WGS sequence"/>
</dbReference>
<sequence>MTQQAVRSERDSNWAGNYRYGAPELRRPESVEELQAIVRSASSIQALGSGHSFNAIADCAEIQVSLERMPPVLDVDEQSMTVTVGGGSNYGTLAVALAERGLALASLASLPHISVAGAIATATHGSGDGNANLAAAVVRLVLVDGTGEVRTASRADTPDFAGYVVGLGALGIVTEVTLAIEPSFTVAQHVYRDVEWAQVLADYGAVTGRAYSVSLFTDWSGDTVGQVWFKQRVGDGRTTDFPAGLLGGYAATEAVHPLPGVEAVNCTQQLGVPGLWQDRLPHFRMEFMPSAGEEIQSEYLVDRVHAVAAINALRGLSGVITPLLQVAEIRSVAADDLWLSTAGGRDSVAFHFTWFRDQAAVEDVVKIVEAALAPFGARPHWGKVFDSEAAALAPLYPHFGDFKALAGRLDPDGKFRNDFLRRVVFAE</sequence>
<dbReference type="InterPro" id="IPR036318">
    <property type="entry name" value="FAD-bd_PCMH-like_sf"/>
</dbReference>
<dbReference type="InterPro" id="IPR006094">
    <property type="entry name" value="Oxid_FAD_bind_N"/>
</dbReference>